<reference evidence="1 2" key="1">
    <citation type="submission" date="2020-03" db="EMBL/GenBank/DDBJ databases">
        <title>The Isolation and Genome Sequence of a Novel Cyanophage S-N03 from the Huanghai Sea, China.</title>
        <authorList>
            <person name="Jiang T."/>
        </authorList>
    </citation>
    <scope>NUCLEOTIDE SEQUENCE [LARGE SCALE GENOMIC DNA]</scope>
</reference>
<protein>
    <submittedName>
        <fullName evidence="1">Uncharacterized protein</fullName>
    </submittedName>
</protein>
<dbReference type="RefSeq" id="YP_010669107.1">
    <property type="nucleotide sequence ID" value="NC_070959.1"/>
</dbReference>
<dbReference type="Proteomes" id="UP000502617">
    <property type="component" value="Segment"/>
</dbReference>
<proteinExistence type="predicted"/>
<sequence>MTPEPIIEILDDGCVRITVGEYYGIVSSMHLVDTKVNQLLQCYQSNK</sequence>
<keyword evidence="2" id="KW-1185">Reference proteome</keyword>
<organism evidence="1 2">
    <name type="scientific">Synechococcus phage S-N03</name>
    <dbReference type="NCBI Taxonomy" id="2718943"/>
    <lineage>
        <taxon>Viruses</taxon>
        <taxon>Duplodnaviria</taxon>
        <taxon>Heunggongvirae</taxon>
        <taxon>Uroviricota</taxon>
        <taxon>Caudoviricetes</taxon>
        <taxon>Pantevenvirales</taxon>
        <taxon>Kyanoviridae</taxon>
        <taxon>Huanghaivirus</taxon>
        <taxon>Huanghaivirus snothree</taxon>
    </lineage>
</organism>
<evidence type="ECO:0000313" key="2">
    <source>
        <dbReference type="Proteomes" id="UP000502617"/>
    </source>
</evidence>
<accession>A0A6G8R5N6</accession>
<dbReference type="GeneID" id="77945261"/>
<name>A0A6G8R5N6_9CAUD</name>
<evidence type="ECO:0000313" key="1">
    <source>
        <dbReference type="EMBL" id="QIN96727.1"/>
    </source>
</evidence>
<dbReference type="KEGG" id="vg:77945261"/>
<dbReference type="EMBL" id="MT162466">
    <property type="protein sequence ID" value="QIN96727.1"/>
    <property type="molecule type" value="Genomic_DNA"/>
</dbReference>